<evidence type="ECO:0000259" key="17">
    <source>
        <dbReference type="PROSITE" id="PS50109"/>
    </source>
</evidence>
<dbReference type="SUPFAM" id="SSF63829">
    <property type="entry name" value="Calcium-dependent phosphotriesterase"/>
    <property type="match status" value="2"/>
</dbReference>
<keyword evidence="12" id="KW-0902">Two-component regulatory system</keyword>
<gene>
    <name evidence="19" type="ORF">FNW17_11435</name>
</gene>
<evidence type="ECO:0000256" key="3">
    <source>
        <dbReference type="ARBA" id="ARBA00012438"/>
    </source>
</evidence>
<evidence type="ECO:0000256" key="12">
    <source>
        <dbReference type="ARBA" id="ARBA00023012"/>
    </source>
</evidence>
<feature type="transmembrane region" description="Helical" evidence="16">
    <location>
        <begin position="817"/>
        <end position="837"/>
    </location>
</feature>
<dbReference type="EC" id="2.7.13.3" evidence="3"/>
<dbReference type="PRINTS" id="PR00344">
    <property type="entry name" value="BCTRLSENSOR"/>
</dbReference>
<comment type="caution">
    <text evidence="19">The sequence shown here is derived from an EMBL/GenBank/DDBJ whole genome shotgun (WGS) entry which is preliminary data.</text>
</comment>
<feature type="modified residue" description="4-aspartylphosphate" evidence="14">
    <location>
        <position position="1331"/>
    </location>
</feature>
<evidence type="ECO:0000256" key="7">
    <source>
        <dbReference type="ARBA" id="ARBA00022692"/>
    </source>
</evidence>
<keyword evidence="6" id="KW-0808">Transferase</keyword>
<evidence type="ECO:0000256" key="11">
    <source>
        <dbReference type="ARBA" id="ARBA00022989"/>
    </source>
</evidence>
<dbReference type="InterPro" id="IPR005467">
    <property type="entry name" value="His_kinase_dom"/>
</dbReference>
<dbReference type="Gene3D" id="3.40.50.2300">
    <property type="match status" value="2"/>
</dbReference>
<evidence type="ECO:0000256" key="16">
    <source>
        <dbReference type="SAM" id="Phobius"/>
    </source>
</evidence>
<dbReference type="CDD" id="cd17546">
    <property type="entry name" value="REC_hyHK_CKI1_RcsC-like"/>
    <property type="match status" value="1"/>
</dbReference>
<dbReference type="Proteomes" id="UP000318585">
    <property type="component" value="Unassembled WGS sequence"/>
</dbReference>
<dbReference type="GO" id="GO:0005524">
    <property type="term" value="F:ATP binding"/>
    <property type="evidence" value="ECO:0007669"/>
    <property type="project" value="UniProtKB-KW"/>
</dbReference>
<dbReference type="Gene3D" id="3.30.565.10">
    <property type="entry name" value="Histidine kinase-like ATPase, C-terminal domain"/>
    <property type="match status" value="1"/>
</dbReference>
<dbReference type="InterPro" id="IPR011110">
    <property type="entry name" value="Reg_prop"/>
</dbReference>
<dbReference type="Gene3D" id="1.10.287.130">
    <property type="match status" value="1"/>
</dbReference>
<evidence type="ECO:0000313" key="19">
    <source>
        <dbReference type="EMBL" id="TRX20462.1"/>
    </source>
</evidence>
<feature type="modified residue" description="4-aspartylphosphate" evidence="14">
    <location>
        <position position="1191"/>
    </location>
</feature>
<feature type="domain" description="Response regulatory" evidence="18">
    <location>
        <begin position="1141"/>
        <end position="1254"/>
    </location>
</feature>
<dbReference type="Pfam" id="PF07494">
    <property type="entry name" value="Reg_prop"/>
    <property type="match status" value="9"/>
</dbReference>
<evidence type="ECO:0000313" key="20">
    <source>
        <dbReference type="Proteomes" id="UP000318585"/>
    </source>
</evidence>
<evidence type="ECO:0000256" key="8">
    <source>
        <dbReference type="ARBA" id="ARBA00022741"/>
    </source>
</evidence>
<evidence type="ECO:0000256" key="6">
    <source>
        <dbReference type="ARBA" id="ARBA00022679"/>
    </source>
</evidence>
<feature type="coiled-coil region" evidence="15">
    <location>
        <begin position="864"/>
        <end position="894"/>
    </location>
</feature>
<evidence type="ECO:0000259" key="18">
    <source>
        <dbReference type="PROSITE" id="PS50110"/>
    </source>
</evidence>
<dbReference type="InterPro" id="IPR036890">
    <property type="entry name" value="HATPase_C_sf"/>
</dbReference>
<feature type="domain" description="Histidine kinase" evidence="17">
    <location>
        <begin position="901"/>
        <end position="1122"/>
    </location>
</feature>
<evidence type="ECO:0000256" key="14">
    <source>
        <dbReference type="PROSITE-ProRule" id="PRU00169"/>
    </source>
</evidence>
<keyword evidence="15" id="KW-0175">Coiled coil</keyword>
<dbReference type="FunFam" id="3.30.565.10:FF:000010">
    <property type="entry name" value="Sensor histidine kinase RcsC"/>
    <property type="match status" value="1"/>
</dbReference>
<evidence type="ECO:0000256" key="10">
    <source>
        <dbReference type="ARBA" id="ARBA00022840"/>
    </source>
</evidence>
<dbReference type="SMART" id="SM00388">
    <property type="entry name" value="HisKA"/>
    <property type="match status" value="1"/>
</dbReference>
<dbReference type="InterPro" id="IPR004358">
    <property type="entry name" value="Sig_transdc_His_kin-like_C"/>
</dbReference>
<feature type="domain" description="Response regulatory" evidence="18">
    <location>
        <begin position="1282"/>
        <end position="1397"/>
    </location>
</feature>
<dbReference type="Pfam" id="PF07495">
    <property type="entry name" value="Y_Y_Y"/>
    <property type="match status" value="1"/>
</dbReference>
<accession>A0A553CIY7</accession>
<sequence>MHLHKKYSLYLFSIKKALNVMPRHLVILLFLTISILSNLQKGYSQETVKFNRKTSRDGLSQSFIKNIIKDHNGFIWIGTADGLNKYDGYTFKIYRSHSKTKGSLSSSNIMTTYVDKSGVLYVGTDDGALNVYDDKQDTFTIYKYNTSVSTNRVTCLFEDHNGIFYVGTEGGGLYAFDRKNKKFKLLYFDNIVKNRIISPFIRAINEDKEGNLWIGTELGITVISKDRKIFTDYTQTQDPNSLSINAIRTIFIDSEGKVWIGTAFGGLNLFDKKTKKFIHFKNKSTDLNSLLGDFVPQMCESKDGKIWVATNFGISVLDKKNYTFTNYTNDGFDNNSLLDNGLNAIFADEKDNIWVGSIAGLSIKEAATSKFPVFSYNPGKPEGLGSKEVFSIYQDSKNRIWLGLRNGVDLFNRESVTFKHYNTQPNGLRVGTVTSMLEDRNKKIWLGTFEQGLLSFNVDKNTYEVYEGIDPVTNIKAPIRDIWFIREDVKGELYIASFSSGIYKYNRDDNQFYRLHWEGKNIPFLGINCFYIDSKNNLWLGSIQDGLIKINKEKGIYKIFKNDPKNSKSISDYLISTIYEDRKGNLWIGTQAGLNRLNADNTFTHYSEKNGLANNFINGILEDDKGALWLSTNSGISEFNIDSKTFKNFNINDGFDDNELLPRAAFKLKSGEMIFGGLNGFNIFHPQKLIFDKQTPIVLITNFKLFNKSVIPGEKNSPLNEEINKVKEITLSYKQSDFSFSFAALNFSRTKENQYAYKLEGFDEDWVYVGKNRYAYYTNIPPGEYTFRVKASNNDGVWNKEGTSIKIIVVPPYWMTWWFRILSVLTIIGCIVGIYYYRVGKIRARGTQLEKQVLERTVEVVNQSKELKTQTRQLKNINIALEKERERAEKASQEKSIFLATMSHEIRTPMNGVIGMTSLLEETPLNHEQQEYVNTIRDSGDALLTVINDILDFSKIESGNLELESLDFDLRQCIEQVMDLLAGKAAMRELDLVYQIDYTVPSQIIGDNMRLRQILINLLNNALKFTHKGEVFVKVSLANEDNKNIELLFEVIDSGIGIPEDKLPNLFLAYSQVDSSTTREYGGTGLGLAINQRLIKLMGGEIYVSSTVGEGSTFSFTIKSKLGKSHRQHVSFNTSENEGKKVLVVDDNITNLTILKSQLEMWKLTPVLASSGKEALEIIATGVEFQLIITDMKMPEMDGAELAEAMRKKIPQVPIILLSSVGDETRTKNSHLFNSILTKPVKQQQLFNLIQTELKHQSQPGKQEDKKPSLFPEGFAETYPLDILLVEDNLINQKLLMKVLTKLGYQPELANNGREAVDMLTEKPYQLVLMDVQMPIMDGLEATRYIRKNLKYQPTIVAMTASALSEDRDACIKAGMNDYITKPVNLEILINVLRLIVEK</sequence>
<dbReference type="CDD" id="cd00082">
    <property type="entry name" value="HisKA"/>
    <property type="match status" value="1"/>
</dbReference>
<dbReference type="InterPro" id="IPR013783">
    <property type="entry name" value="Ig-like_fold"/>
</dbReference>
<dbReference type="PANTHER" id="PTHR45339:SF1">
    <property type="entry name" value="HYBRID SIGNAL TRANSDUCTION HISTIDINE KINASE J"/>
    <property type="match status" value="1"/>
</dbReference>
<dbReference type="InterPro" id="IPR011006">
    <property type="entry name" value="CheY-like_superfamily"/>
</dbReference>
<dbReference type="InterPro" id="IPR003661">
    <property type="entry name" value="HisK_dim/P_dom"/>
</dbReference>
<dbReference type="PROSITE" id="PS50109">
    <property type="entry name" value="HIS_KIN"/>
    <property type="match status" value="1"/>
</dbReference>
<keyword evidence="5 14" id="KW-0597">Phosphoprotein</keyword>
<evidence type="ECO:0000256" key="1">
    <source>
        <dbReference type="ARBA" id="ARBA00000085"/>
    </source>
</evidence>
<keyword evidence="13 16" id="KW-0472">Membrane</keyword>
<protein>
    <recommendedName>
        <fullName evidence="3">histidine kinase</fullName>
        <ecNumber evidence="3">2.7.13.3</ecNumber>
    </recommendedName>
</protein>
<dbReference type="SUPFAM" id="SSF47384">
    <property type="entry name" value="Homodimeric domain of signal transducing histidine kinase"/>
    <property type="match status" value="1"/>
</dbReference>
<reference evidence="19 20" key="1">
    <citation type="submission" date="2019-07" db="EMBL/GenBank/DDBJ databases">
        <title>Novel species of Flavobacterium.</title>
        <authorList>
            <person name="Liu Q."/>
            <person name="Xin Y.-H."/>
        </authorList>
    </citation>
    <scope>NUCLEOTIDE SEQUENCE [LARGE SCALE GENOMIC DNA]</scope>
    <source>
        <strain evidence="19 20">LB3P56</strain>
    </source>
</reference>
<keyword evidence="11 16" id="KW-1133">Transmembrane helix</keyword>
<dbReference type="Pfam" id="PF00512">
    <property type="entry name" value="HisKA"/>
    <property type="match status" value="1"/>
</dbReference>
<dbReference type="FunFam" id="2.60.40.10:FF:000791">
    <property type="entry name" value="Two-component system sensor histidine kinase/response regulator"/>
    <property type="match status" value="1"/>
</dbReference>
<dbReference type="InterPro" id="IPR015943">
    <property type="entry name" value="WD40/YVTN_repeat-like_dom_sf"/>
</dbReference>
<keyword evidence="7 16" id="KW-0812">Transmembrane</keyword>
<proteinExistence type="predicted"/>
<name>A0A553CIY7_9FLAO</name>
<dbReference type="PROSITE" id="PS50110">
    <property type="entry name" value="RESPONSE_REGULATORY"/>
    <property type="match status" value="2"/>
</dbReference>
<organism evidence="19 20">
    <name type="scientific">Flavobacterium franklandianum</name>
    <dbReference type="NCBI Taxonomy" id="2594430"/>
    <lineage>
        <taxon>Bacteria</taxon>
        <taxon>Pseudomonadati</taxon>
        <taxon>Bacteroidota</taxon>
        <taxon>Flavobacteriia</taxon>
        <taxon>Flavobacteriales</taxon>
        <taxon>Flavobacteriaceae</taxon>
        <taxon>Flavobacterium</taxon>
    </lineage>
</organism>
<comment type="catalytic activity">
    <reaction evidence="1">
        <text>ATP + protein L-histidine = ADP + protein N-phospho-L-histidine.</text>
        <dbReference type="EC" id="2.7.13.3"/>
    </reaction>
</comment>
<dbReference type="EMBL" id="VJZR01000010">
    <property type="protein sequence ID" value="TRX20462.1"/>
    <property type="molecule type" value="Genomic_DNA"/>
</dbReference>
<keyword evidence="10" id="KW-0067">ATP-binding</keyword>
<evidence type="ECO:0000256" key="5">
    <source>
        <dbReference type="ARBA" id="ARBA00022553"/>
    </source>
</evidence>
<dbReference type="Pfam" id="PF02518">
    <property type="entry name" value="HATPase_c"/>
    <property type="match status" value="1"/>
</dbReference>
<dbReference type="InterPro" id="IPR003594">
    <property type="entry name" value="HATPase_dom"/>
</dbReference>
<dbReference type="Pfam" id="PF00072">
    <property type="entry name" value="Response_reg"/>
    <property type="match status" value="2"/>
</dbReference>
<dbReference type="Gene3D" id="2.60.40.10">
    <property type="entry name" value="Immunoglobulins"/>
    <property type="match status" value="1"/>
</dbReference>
<dbReference type="GO" id="GO:0005886">
    <property type="term" value="C:plasma membrane"/>
    <property type="evidence" value="ECO:0007669"/>
    <property type="project" value="UniProtKB-SubCell"/>
</dbReference>
<dbReference type="SUPFAM" id="SSF52172">
    <property type="entry name" value="CheY-like"/>
    <property type="match status" value="2"/>
</dbReference>
<dbReference type="CDD" id="cd16922">
    <property type="entry name" value="HATPase_EvgS-ArcB-TorS-like"/>
    <property type="match status" value="1"/>
</dbReference>
<dbReference type="InterPro" id="IPR011123">
    <property type="entry name" value="Y_Y_Y"/>
</dbReference>
<evidence type="ECO:0000256" key="15">
    <source>
        <dbReference type="SAM" id="Coils"/>
    </source>
</evidence>
<dbReference type="SUPFAM" id="SSF55874">
    <property type="entry name" value="ATPase domain of HSP90 chaperone/DNA topoisomerase II/histidine kinase"/>
    <property type="match status" value="1"/>
</dbReference>
<dbReference type="FunFam" id="1.10.287.130:FF:000003">
    <property type="entry name" value="Histidine kinase"/>
    <property type="match status" value="1"/>
</dbReference>
<dbReference type="InterPro" id="IPR036097">
    <property type="entry name" value="HisK_dim/P_sf"/>
</dbReference>
<evidence type="ECO:0000256" key="4">
    <source>
        <dbReference type="ARBA" id="ARBA00022475"/>
    </source>
</evidence>
<dbReference type="Gene3D" id="2.130.10.10">
    <property type="entry name" value="YVTN repeat-like/Quinoprotein amine dehydrogenase"/>
    <property type="match status" value="4"/>
</dbReference>
<evidence type="ECO:0000256" key="13">
    <source>
        <dbReference type="ARBA" id="ARBA00023136"/>
    </source>
</evidence>
<dbReference type="SMART" id="SM00387">
    <property type="entry name" value="HATPase_c"/>
    <property type="match status" value="1"/>
</dbReference>
<dbReference type="CDD" id="cd00156">
    <property type="entry name" value="REC"/>
    <property type="match status" value="1"/>
</dbReference>
<comment type="subcellular location">
    <subcellularLocation>
        <location evidence="2">Cell membrane</location>
        <topology evidence="2">Multi-pass membrane protein</topology>
    </subcellularLocation>
</comment>
<evidence type="ECO:0000256" key="2">
    <source>
        <dbReference type="ARBA" id="ARBA00004651"/>
    </source>
</evidence>
<keyword evidence="20" id="KW-1185">Reference proteome</keyword>
<dbReference type="PANTHER" id="PTHR45339">
    <property type="entry name" value="HYBRID SIGNAL TRANSDUCTION HISTIDINE KINASE J"/>
    <property type="match status" value="1"/>
</dbReference>
<dbReference type="GO" id="GO:0000155">
    <property type="term" value="F:phosphorelay sensor kinase activity"/>
    <property type="evidence" value="ECO:0007669"/>
    <property type="project" value="InterPro"/>
</dbReference>
<keyword evidence="9" id="KW-0418">Kinase</keyword>
<dbReference type="SMART" id="SM00448">
    <property type="entry name" value="REC"/>
    <property type="match status" value="2"/>
</dbReference>
<dbReference type="OrthoDB" id="9809670at2"/>
<keyword evidence="4" id="KW-1003">Cell membrane</keyword>
<dbReference type="InterPro" id="IPR001789">
    <property type="entry name" value="Sig_transdc_resp-reg_receiver"/>
</dbReference>
<keyword evidence="8" id="KW-0547">Nucleotide-binding</keyword>
<evidence type="ECO:0000256" key="9">
    <source>
        <dbReference type="ARBA" id="ARBA00022777"/>
    </source>
</evidence>